<dbReference type="Proteomes" id="UP000076842">
    <property type="component" value="Unassembled WGS sequence"/>
</dbReference>
<protein>
    <submittedName>
        <fullName evidence="2">Uncharacterized protein</fullName>
    </submittedName>
</protein>
<dbReference type="AlphaFoldDB" id="A0A165FT73"/>
<organism evidence="2 3">
    <name type="scientific">Calocera cornea HHB12733</name>
    <dbReference type="NCBI Taxonomy" id="1353952"/>
    <lineage>
        <taxon>Eukaryota</taxon>
        <taxon>Fungi</taxon>
        <taxon>Dikarya</taxon>
        <taxon>Basidiomycota</taxon>
        <taxon>Agaricomycotina</taxon>
        <taxon>Dacrymycetes</taxon>
        <taxon>Dacrymycetales</taxon>
        <taxon>Dacrymycetaceae</taxon>
        <taxon>Calocera</taxon>
    </lineage>
</organism>
<proteinExistence type="predicted"/>
<keyword evidence="3" id="KW-1185">Reference proteome</keyword>
<name>A0A165FT73_9BASI</name>
<accession>A0A165FT73</accession>
<sequence>MALALSPAHTQQTSTHVAWAILWPSSPPSPAAAKDMRLPSPSSPAPAPTKAGKWTLAPDGRHLLRAGKSYAVLVSISGYLGPVPTARRVELVRAERAGPGAGDGEVEGKTVVRVGWGALLGEMLGRRGAWTGGLSLGQLVREPGVAEGGPGGQ</sequence>
<dbReference type="InParanoid" id="A0A165FT73"/>
<evidence type="ECO:0000313" key="2">
    <source>
        <dbReference type="EMBL" id="KZT57172.1"/>
    </source>
</evidence>
<evidence type="ECO:0000256" key="1">
    <source>
        <dbReference type="SAM" id="MobiDB-lite"/>
    </source>
</evidence>
<reference evidence="2 3" key="1">
    <citation type="journal article" date="2016" name="Mol. Biol. Evol.">
        <title>Comparative Genomics of Early-Diverging Mushroom-Forming Fungi Provides Insights into the Origins of Lignocellulose Decay Capabilities.</title>
        <authorList>
            <person name="Nagy L.G."/>
            <person name="Riley R."/>
            <person name="Tritt A."/>
            <person name="Adam C."/>
            <person name="Daum C."/>
            <person name="Floudas D."/>
            <person name="Sun H."/>
            <person name="Yadav J.S."/>
            <person name="Pangilinan J."/>
            <person name="Larsson K.H."/>
            <person name="Matsuura K."/>
            <person name="Barry K."/>
            <person name="Labutti K."/>
            <person name="Kuo R."/>
            <person name="Ohm R.A."/>
            <person name="Bhattacharya S.S."/>
            <person name="Shirouzu T."/>
            <person name="Yoshinaga Y."/>
            <person name="Martin F.M."/>
            <person name="Grigoriev I.V."/>
            <person name="Hibbett D.S."/>
        </authorList>
    </citation>
    <scope>NUCLEOTIDE SEQUENCE [LARGE SCALE GENOMIC DNA]</scope>
    <source>
        <strain evidence="2 3">HHB12733</strain>
    </source>
</reference>
<gene>
    <name evidence="2" type="ORF">CALCODRAFT_290936</name>
</gene>
<dbReference type="EMBL" id="KV423967">
    <property type="protein sequence ID" value="KZT57172.1"/>
    <property type="molecule type" value="Genomic_DNA"/>
</dbReference>
<feature type="region of interest" description="Disordered" evidence="1">
    <location>
        <begin position="28"/>
        <end position="54"/>
    </location>
</feature>
<evidence type="ECO:0000313" key="3">
    <source>
        <dbReference type="Proteomes" id="UP000076842"/>
    </source>
</evidence>